<accession>H8ZN22</accession>
<protein>
    <submittedName>
        <fullName evidence="1">Carboxylesterase</fullName>
    </submittedName>
</protein>
<name>H8ZN22_9CAUD</name>
<proteinExistence type="predicted"/>
<dbReference type="KEGG" id="vg:14005307"/>
<reference evidence="1 2" key="1">
    <citation type="submission" date="2011-07" db="EMBL/GenBank/DDBJ databases">
        <title>Viral Tagging: a high-throughput approach to explore virus-host interactions.</title>
        <authorList>
            <person name="Deng L."/>
            <person name="Sullivan M.B."/>
            <person name="Poulos B."/>
            <person name="Ignacio Espinoza J.C."/>
        </authorList>
    </citation>
    <scope>NUCLEOTIDE SEQUENCE [LARGE SCALE GENOMIC DNA]</scope>
</reference>
<dbReference type="RefSeq" id="YP_007001534.1">
    <property type="nucleotide sequence ID" value="NC_019443.1"/>
</dbReference>
<keyword evidence="2" id="KW-1185">Reference proteome</keyword>
<sequence length="89" mass="10190">MILFSFILSIQTLFANHIPVMYVQVPQWADDWAVCAVDIPDSACHWYIVSPDFTGEGFDWETAPWFDANGLKDVAPMLKETVLQKLQKK</sequence>
<evidence type="ECO:0000313" key="2">
    <source>
        <dbReference type="Proteomes" id="UP000007597"/>
    </source>
</evidence>
<dbReference type="GeneID" id="14005307"/>
<evidence type="ECO:0000313" key="1">
    <source>
        <dbReference type="EMBL" id="AFD02883.1"/>
    </source>
</evidence>
<dbReference type="Proteomes" id="UP000007597">
    <property type="component" value="Segment"/>
</dbReference>
<dbReference type="EMBL" id="JN371769">
    <property type="protein sequence ID" value="AFD02883.1"/>
    <property type="molecule type" value="Genomic_DNA"/>
</dbReference>
<dbReference type="OrthoDB" id="22432at10239"/>
<organism evidence="1 2">
    <name type="scientific">Synechococcus phage metaG-MbCM1</name>
    <dbReference type="NCBI Taxonomy" id="1079999"/>
    <lineage>
        <taxon>Viruses</taxon>
        <taxon>Duplodnaviria</taxon>
        <taxon>Heunggongvirae</taxon>
        <taxon>Uroviricota</taxon>
        <taxon>Caudoviricetes</taxon>
        <taxon>Pantevenvirales</taxon>
        <taxon>Kyanoviridae</taxon>
        <taxon>Galenevirus</taxon>
        <taxon>Galenevirus mbcm1</taxon>
    </lineage>
</organism>